<keyword evidence="2" id="KW-1185">Reference proteome</keyword>
<gene>
    <name evidence="1" type="ORF">HEB94_008921</name>
</gene>
<proteinExistence type="predicted"/>
<sequence>MTHRWRVLIRGLLGQPEGLSSDCRLTKAGTRIYASEVADAYLMRRALVRGYAVIIWRGRHVVEPTELPLREAARYGRGPVWKAGATPGHGSRLAYRRPLNGRS</sequence>
<dbReference type="EMBL" id="JADBEM010000001">
    <property type="protein sequence ID" value="MBE1612073.1"/>
    <property type="molecule type" value="Genomic_DNA"/>
</dbReference>
<protein>
    <submittedName>
        <fullName evidence="1">Uncharacterized protein</fullName>
    </submittedName>
</protein>
<reference evidence="1" key="1">
    <citation type="submission" date="2020-10" db="EMBL/GenBank/DDBJ databases">
        <title>Sequencing the genomes of 1000 actinobacteria strains.</title>
        <authorList>
            <person name="Klenk H.-P."/>
        </authorList>
    </citation>
    <scope>NUCLEOTIDE SEQUENCE</scope>
    <source>
        <strain evidence="1">DSM 45354</strain>
    </source>
</reference>
<organism evidence="1 2">
    <name type="scientific">Actinopolymorpha pittospori</name>
    <dbReference type="NCBI Taxonomy" id="648752"/>
    <lineage>
        <taxon>Bacteria</taxon>
        <taxon>Bacillati</taxon>
        <taxon>Actinomycetota</taxon>
        <taxon>Actinomycetes</taxon>
        <taxon>Propionibacteriales</taxon>
        <taxon>Actinopolymorphaceae</taxon>
        <taxon>Actinopolymorpha</taxon>
    </lineage>
</organism>
<evidence type="ECO:0000313" key="1">
    <source>
        <dbReference type="EMBL" id="MBE1612073.1"/>
    </source>
</evidence>
<evidence type="ECO:0000313" key="2">
    <source>
        <dbReference type="Proteomes" id="UP000638648"/>
    </source>
</evidence>
<accession>A0A927N8C0</accession>
<dbReference type="Proteomes" id="UP000638648">
    <property type="component" value="Unassembled WGS sequence"/>
</dbReference>
<name>A0A927N8C0_9ACTN</name>
<dbReference type="AlphaFoldDB" id="A0A927N8C0"/>
<comment type="caution">
    <text evidence="1">The sequence shown here is derived from an EMBL/GenBank/DDBJ whole genome shotgun (WGS) entry which is preliminary data.</text>
</comment>